<organism evidence="9 10">
    <name type="scientific">Dracunculus medinensis</name>
    <name type="common">Guinea worm</name>
    <dbReference type="NCBI Taxonomy" id="318479"/>
    <lineage>
        <taxon>Eukaryota</taxon>
        <taxon>Metazoa</taxon>
        <taxon>Ecdysozoa</taxon>
        <taxon>Nematoda</taxon>
        <taxon>Chromadorea</taxon>
        <taxon>Rhabditida</taxon>
        <taxon>Spirurina</taxon>
        <taxon>Dracunculoidea</taxon>
        <taxon>Dracunculidae</taxon>
        <taxon>Dracunculus</taxon>
    </lineage>
</organism>
<dbReference type="PROSITE" id="PS50064">
    <property type="entry name" value="ZF_PARP_2"/>
    <property type="match status" value="1"/>
</dbReference>
<dbReference type="GO" id="GO:0003677">
    <property type="term" value="F:DNA binding"/>
    <property type="evidence" value="ECO:0007669"/>
    <property type="project" value="InterPro"/>
</dbReference>
<keyword evidence="10" id="KW-1185">Reference proteome</keyword>
<dbReference type="AlphaFoldDB" id="A0A3P7Q4N6"/>
<gene>
    <name evidence="9" type="ORF">DME_LOCUS8526</name>
</gene>
<evidence type="ECO:0000256" key="7">
    <source>
        <dbReference type="SAM" id="SignalP"/>
    </source>
</evidence>
<comment type="subcellular location">
    <subcellularLocation>
        <location evidence="1">Nucleus</location>
    </subcellularLocation>
</comment>
<keyword evidence="4" id="KW-0862">Zinc</keyword>
<evidence type="ECO:0000313" key="10">
    <source>
        <dbReference type="Proteomes" id="UP000274756"/>
    </source>
</evidence>
<accession>A0A3P7Q4N6</accession>
<evidence type="ECO:0000256" key="5">
    <source>
        <dbReference type="ARBA" id="ARBA00023242"/>
    </source>
</evidence>
<feature type="domain" description="PARP-type" evidence="8">
    <location>
        <begin position="14"/>
        <end position="85"/>
    </location>
</feature>
<dbReference type="GO" id="GO:0008270">
    <property type="term" value="F:zinc ion binding"/>
    <property type="evidence" value="ECO:0007669"/>
    <property type="project" value="UniProtKB-KW"/>
</dbReference>
<sequence>MLHFLIRYLVLLEIRMAKIVPNPFISDSNNPVDMKQYFHVECLFETFTRARLSTKVIESSDDIEGSYFINDDDKAKILEQINNLDEFRKEIEKNTGDELSNVSKNSSQLAVSPEFPSKESVKNNELYRQEKLSRKKENDSQKNNFRSNEKSNKSKFDSFKVFCKLCDVIARVSKCSDKSTAIHMFITRGNNYHFFFCPLSDHTIPDSTHSYSLKFVGLRS</sequence>
<dbReference type="GO" id="GO:0005634">
    <property type="term" value="C:nucleus"/>
    <property type="evidence" value="ECO:0007669"/>
    <property type="project" value="UniProtKB-SubCell"/>
</dbReference>
<dbReference type="OrthoDB" id="206088at2759"/>
<name>A0A3P7Q4N6_DRAME</name>
<evidence type="ECO:0000256" key="2">
    <source>
        <dbReference type="ARBA" id="ARBA00022723"/>
    </source>
</evidence>
<keyword evidence="2" id="KW-0479">Metal-binding</keyword>
<dbReference type="SMART" id="SM01336">
    <property type="entry name" value="zf-PARP"/>
    <property type="match status" value="1"/>
</dbReference>
<feature type="compositionally biased region" description="Basic and acidic residues" evidence="6">
    <location>
        <begin position="116"/>
        <end position="140"/>
    </location>
</feature>
<reference evidence="9 10" key="1">
    <citation type="submission" date="2018-11" db="EMBL/GenBank/DDBJ databases">
        <authorList>
            <consortium name="Pathogen Informatics"/>
        </authorList>
    </citation>
    <scope>NUCLEOTIDE SEQUENCE [LARGE SCALE GENOMIC DNA]</scope>
</reference>
<evidence type="ECO:0000259" key="8">
    <source>
        <dbReference type="PROSITE" id="PS50064"/>
    </source>
</evidence>
<dbReference type="EMBL" id="UYYG01001169">
    <property type="protein sequence ID" value="VDN58553.1"/>
    <property type="molecule type" value="Genomic_DNA"/>
</dbReference>
<dbReference type="Gene3D" id="3.30.1740.10">
    <property type="entry name" value="Zinc finger, PARP-type"/>
    <property type="match status" value="1"/>
</dbReference>
<keyword evidence="5" id="KW-0539">Nucleus</keyword>
<evidence type="ECO:0000256" key="4">
    <source>
        <dbReference type="ARBA" id="ARBA00022833"/>
    </source>
</evidence>
<keyword evidence="7" id="KW-0732">Signal</keyword>
<evidence type="ECO:0000256" key="6">
    <source>
        <dbReference type="SAM" id="MobiDB-lite"/>
    </source>
</evidence>
<evidence type="ECO:0000256" key="1">
    <source>
        <dbReference type="ARBA" id="ARBA00004123"/>
    </source>
</evidence>
<keyword evidence="3" id="KW-0863">Zinc-finger</keyword>
<feature type="chain" id="PRO_5017991071" description="PARP-type domain-containing protein" evidence="7">
    <location>
        <begin position="18"/>
        <end position="220"/>
    </location>
</feature>
<feature type="compositionally biased region" description="Polar residues" evidence="6">
    <location>
        <begin position="98"/>
        <end position="110"/>
    </location>
</feature>
<feature type="signal peptide" evidence="7">
    <location>
        <begin position="1"/>
        <end position="17"/>
    </location>
</feature>
<dbReference type="InterPro" id="IPR036957">
    <property type="entry name" value="Znf_PARP_sf"/>
</dbReference>
<evidence type="ECO:0000313" key="9">
    <source>
        <dbReference type="EMBL" id="VDN58553.1"/>
    </source>
</evidence>
<evidence type="ECO:0000256" key="3">
    <source>
        <dbReference type="ARBA" id="ARBA00022771"/>
    </source>
</evidence>
<dbReference type="Proteomes" id="UP000274756">
    <property type="component" value="Unassembled WGS sequence"/>
</dbReference>
<feature type="region of interest" description="Disordered" evidence="6">
    <location>
        <begin position="98"/>
        <end position="151"/>
    </location>
</feature>
<dbReference type="STRING" id="318479.A0A3P7Q4N6"/>
<dbReference type="SUPFAM" id="SSF57716">
    <property type="entry name" value="Glucocorticoid receptor-like (DNA-binding domain)"/>
    <property type="match status" value="1"/>
</dbReference>
<proteinExistence type="predicted"/>
<protein>
    <recommendedName>
        <fullName evidence="8">PARP-type domain-containing protein</fullName>
    </recommendedName>
</protein>
<dbReference type="InterPro" id="IPR001510">
    <property type="entry name" value="Znf_PARP"/>
</dbReference>